<keyword evidence="2" id="KW-1185">Reference proteome</keyword>
<name>A0AAD8EJL6_DIPPU</name>
<dbReference type="AlphaFoldDB" id="A0AAD8EJL6"/>
<comment type="caution">
    <text evidence="1">The sequence shown here is derived from an EMBL/GenBank/DDBJ whole genome shotgun (WGS) entry which is preliminary data.</text>
</comment>
<evidence type="ECO:0000313" key="2">
    <source>
        <dbReference type="Proteomes" id="UP001233999"/>
    </source>
</evidence>
<sequence length="59" mass="6568">VKTIAIGCGENQNGTNDALQGRHEFNKKTISCARSAIFPVSTFLTEQRTTSSLFCFWQN</sequence>
<feature type="non-terminal residue" evidence="1">
    <location>
        <position position="59"/>
    </location>
</feature>
<gene>
    <name evidence="1" type="ORF">L9F63_015304</name>
</gene>
<evidence type="ECO:0000313" key="1">
    <source>
        <dbReference type="EMBL" id="KAJ9593035.1"/>
    </source>
</evidence>
<dbReference type="EMBL" id="JASPKZ010003789">
    <property type="protein sequence ID" value="KAJ9593035.1"/>
    <property type="molecule type" value="Genomic_DNA"/>
</dbReference>
<proteinExistence type="predicted"/>
<accession>A0AAD8EJL6</accession>
<reference evidence="1" key="2">
    <citation type="submission" date="2023-05" db="EMBL/GenBank/DDBJ databases">
        <authorList>
            <person name="Fouks B."/>
        </authorList>
    </citation>
    <scope>NUCLEOTIDE SEQUENCE</scope>
    <source>
        <strain evidence="1">Stay&amp;Tobe</strain>
        <tissue evidence="1">Testes</tissue>
    </source>
</reference>
<feature type="non-terminal residue" evidence="1">
    <location>
        <position position="1"/>
    </location>
</feature>
<organism evidence="1 2">
    <name type="scientific">Diploptera punctata</name>
    <name type="common">Pacific beetle cockroach</name>
    <dbReference type="NCBI Taxonomy" id="6984"/>
    <lineage>
        <taxon>Eukaryota</taxon>
        <taxon>Metazoa</taxon>
        <taxon>Ecdysozoa</taxon>
        <taxon>Arthropoda</taxon>
        <taxon>Hexapoda</taxon>
        <taxon>Insecta</taxon>
        <taxon>Pterygota</taxon>
        <taxon>Neoptera</taxon>
        <taxon>Polyneoptera</taxon>
        <taxon>Dictyoptera</taxon>
        <taxon>Blattodea</taxon>
        <taxon>Blaberoidea</taxon>
        <taxon>Blaberidae</taxon>
        <taxon>Diplopterinae</taxon>
        <taxon>Diploptera</taxon>
    </lineage>
</organism>
<protein>
    <submittedName>
        <fullName evidence="1">Uncharacterized protein</fullName>
    </submittedName>
</protein>
<dbReference type="Proteomes" id="UP001233999">
    <property type="component" value="Unassembled WGS sequence"/>
</dbReference>
<reference evidence="1" key="1">
    <citation type="journal article" date="2023" name="IScience">
        <title>Live-bearing cockroach genome reveals convergent evolutionary mechanisms linked to viviparity in insects and beyond.</title>
        <authorList>
            <person name="Fouks B."/>
            <person name="Harrison M.C."/>
            <person name="Mikhailova A.A."/>
            <person name="Marchal E."/>
            <person name="English S."/>
            <person name="Carruthers M."/>
            <person name="Jennings E.C."/>
            <person name="Chiamaka E.L."/>
            <person name="Frigard R.A."/>
            <person name="Pippel M."/>
            <person name="Attardo G.M."/>
            <person name="Benoit J.B."/>
            <person name="Bornberg-Bauer E."/>
            <person name="Tobe S.S."/>
        </authorList>
    </citation>
    <scope>NUCLEOTIDE SEQUENCE</scope>
    <source>
        <strain evidence="1">Stay&amp;Tobe</strain>
    </source>
</reference>